<dbReference type="Proteomes" id="UP000003082">
    <property type="component" value="Unassembled WGS sequence"/>
</dbReference>
<evidence type="ECO:0000313" key="3">
    <source>
        <dbReference type="Proteomes" id="UP000003082"/>
    </source>
</evidence>
<comment type="caution">
    <text evidence="2">The sequence shown here is derived from an EMBL/GenBank/DDBJ whole genome shotgun (WGS) entry which is preliminary data.</text>
</comment>
<proteinExistence type="predicted"/>
<gene>
    <name evidence="2" type="ORF">CAMRE0001_1664</name>
</gene>
<accession>B9CZ83</accession>
<dbReference type="STRING" id="553218.CAMRE0001_1664"/>
<organism evidence="2 3">
    <name type="scientific">Campylobacter rectus RM3267</name>
    <dbReference type="NCBI Taxonomy" id="553218"/>
    <lineage>
        <taxon>Bacteria</taxon>
        <taxon>Pseudomonadati</taxon>
        <taxon>Campylobacterota</taxon>
        <taxon>Epsilonproteobacteria</taxon>
        <taxon>Campylobacterales</taxon>
        <taxon>Campylobacteraceae</taxon>
        <taxon>Campylobacter</taxon>
    </lineage>
</organism>
<name>B9CZ83_CAMRE</name>
<protein>
    <submittedName>
        <fullName evidence="2">Uncharacterized protein</fullName>
    </submittedName>
</protein>
<feature type="transmembrane region" description="Helical" evidence="1">
    <location>
        <begin position="16"/>
        <end position="40"/>
    </location>
</feature>
<keyword evidence="3" id="KW-1185">Reference proteome</keyword>
<dbReference type="AlphaFoldDB" id="B9CZ83"/>
<keyword evidence="1" id="KW-0812">Transmembrane</keyword>
<reference evidence="2 3" key="1">
    <citation type="submission" date="2008-08" db="EMBL/GenBank/DDBJ databases">
        <authorList>
            <person name="Madupu R."/>
            <person name="Durkin A.S."/>
            <person name="Torralba M."/>
            <person name="Methe B."/>
            <person name="Sutton G.G."/>
            <person name="Strausberg R.L."/>
            <person name="Nelson K.E."/>
        </authorList>
    </citation>
    <scope>NUCLEOTIDE SEQUENCE [LARGE SCALE GENOMIC DNA]</scope>
    <source>
        <strain evidence="2 3">RM3267</strain>
    </source>
</reference>
<keyword evidence="1" id="KW-1133">Transmembrane helix</keyword>
<keyword evidence="1" id="KW-0472">Membrane</keyword>
<dbReference type="EMBL" id="ACFU01000003">
    <property type="protein sequence ID" value="EEF14886.1"/>
    <property type="molecule type" value="Genomic_DNA"/>
</dbReference>
<sequence length="41" mass="4515">MKIRCKECGHAEEVNLALFVKIIGATVVGGGYWAWVAYIFA</sequence>
<evidence type="ECO:0000256" key="1">
    <source>
        <dbReference type="SAM" id="Phobius"/>
    </source>
</evidence>
<dbReference type="RefSeq" id="WP_004318347.1">
    <property type="nucleotide sequence ID" value="NZ_ACFU01000003.1"/>
</dbReference>
<evidence type="ECO:0000313" key="2">
    <source>
        <dbReference type="EMBL" id="EEF14886.1"/>
    </source>
</evidence>